<dbReference type="EMBL" id="CAJNOU010002933">
    <property type="protein sequence ID" value="CAF1359528.1"/>
    <property type="molecule type" value="Genomic_DNA"/>
</dbReference>
<protein>
    <recommendedName>
        <fullName evidence="3">F-box domain-containing protein</fullName>
    </recommendedName>
</protein>
<evidence type="ECO:0000313" key="2">
    <source>
        <dbReference type="Proteomes" id="UP000663889"/>
    </source>
</evidence>
<name>A0A815I0D0_9BILA</name>
<evidence type="ECO:0008006" key="3">
    <source>
        <dbReference type="Google" id="ProtNLM"/>
    </source>
</evidence>
<gene>
    <name evidence="1" type="ORF">SEV965_LOCUS29303</name>
</gene>
<dbReference type="Proteomes" id="UP000663889">
    <property type="component" value="Unassembled WGS sequence"/>
</dbReference>
<comment type="caution">
    <text evidence="1">The sequence shown here is derived from an EMBL/GenBank/DDBJ whole genome shotgun (WGS) entry which is preliminary data.</text>
</comment>
<accession>A0A815I0D0</accession>
<proteinExistence type="predicted"/>
<dbReference type="AlphaFoldDB" id="A0A815I0D0"/>
<sequence>MDTHTHFEDLSNEIFFEIFDYLHALDIFTAFASLNKRILSILQSIRFHIMILNSHYDREINFLSSHLTFHAHQVISLKCYDTIRDRSAIISLLFNRHHFVNLQSCIFMLDNSSTELENVIKQVESLNRLVSFFIIQPDYKKINEKDKCDITRTILMNKSSSLRSIKLHYDYDYLDISTYTSNASNLISFELLISGLPNKVSVYSILPILRVCHRIRYLHVIIKHEMLVQNSNLNVSLQEPYINENDLPISLQVTSFDLSIFAKCSIRSIAYILRCMPNLIHFKFLHETRTVTPSFADDLVNGYTWQHMFEMHTPFLSKFDFHISIEKTCPKLDLDMVVNSFEYFVKKYPKWYMIIDRWATDVKDSLNSVQSNDNDDSQQCVTSLPHIIHLPNVNQIYFEPYINVGQGKDFQFILQACPNVIDLQMTPTDLVLSKFIDNRSLFSIFKQIKILKAVMQCDYVPSNFTSKLVQRFPSLTDIELQVYSFDDCIYAIDILLSHLKNLSYLKIYYIKDSGVDDPCSRNYIIDKRRQAFGFNIIDEHKINIIKNKESVEIRLS</sequence>
<reference evidence="1" key="1">
    <citation type="submission" date="2021-02" db="EMBL/GenBank/DDBJ databases">
        <authorList>
            <person name="Nowell W R."/>
        </authorList>
    </citation>
    <scope>NUCLEOTIDE SEQUENCE</scope>
</reference>
<organism evidence="1 2">
    <name type="scientific">Rotaria sordida</name>
    <dbReference type="NCBI Taxonomy" id="392033"/>
    <lineage>
        <taxon>Eukaryota</taxon>
        <taxon>Metazoa</taxon>
        <taxon>Spiralia</taxon>
        <taxon>Gnathifera</taxon>
        <taxon>Rotifera</taxon>
        <taxon>Eurotatoria</taxon>
        <taxon>Bdelloidea</taxon>
        <taxon>Philodinida</taxon>
        <taxon>Philodinidae</taxon>
        <taxon>Rotaria</taxon>
    </lineage>
</organism>
<evidence type="ECO:0000313" key="1">
    <source>
        <dbReference type="EMBL" id="CAF1359528.1"/>
    </source>
</evidence>